<evidence type="ECO:0000313" key="3">
    <source>
        <dbReference type="Proteomes" id="UP000290809"/>
    </source>
</evidence>
<dbReference type="GO" id="GO:0042765">
    <property type="term" value="C:GPI-anchor transamidase complex"/>
    <property type="evidence" value="ECO:0007669"/>
    <property type="project" value="InterPro"/>
</dbReference>
<dbReference type="PANTHER" id="PTHR13304">
    <property type="entry name" value="GLYCOSYLPHOSPHATIDYLINOSITOL ANCHOR ATTACHMENT 1 PROTEIN"/>
    <property type="match status" value="1"/>
</dbReference>
<feature type="transmembrane region" description="Helical" evidence="1">
    <location>
        <begin position="315"/>
        <end position="338"/>
    </location>
</feature>
<evidence type="ECO:0000256" key="1">
    <source>
        <dbReference type="SAM" id="Phobius"/>
    </source>
</evidence>
<dbReference type="Pfam" id="PF04114">
    <property type="entry name" value="Gaa1"/>
    <property type="match status" value="1"/>
</dbReference>
<dbReference type="Proteomes" id="UP000290809">
    <property type="component" value="Unassembled WGS sequence"/>
</dbReference>
<keyword evidence="3" id="KW-1185">Reference proteome</keyword>
<proteinExistence type="predicted"/>
<dbReference type="STRING" id="6184.A0A430QA95"/>
<evidence type="ECO:0000313" key="2">
    <source>
        <dbReference type="EMBL" id="RTG84630.1"/>
    </source>
</evidence>
<dbReference type="EMBL" id="QMKO01002134">
    <property type="protein sequence ID" value="RTG84630.1"/>
    <property type="molecule type" value="Genomic_DNA"/>
</dbReference>
<sequence>MQVYNNKEKYFKYIEKHSTLFGFLLYLIGLIWFCLLSQDELNYKTYMSENALLIGQVNEIFDDVFSSVEFYEESKKAFKSNEIIGLKQWLSIQLSTIGLEVYSQNFSFSHDILSPLKSINGSNLYGIMRSPSGGRTEALVIITSLGDNPTYFGSLAYVLSLSKLFRNLFWSELEGRSGSIQAGLSLEFPNLYQSAIDILPEGPNGLLANLDLVNTVVRLAEAHSVVTRVNSQVRHVKTILLRDFSFFAFLQQLESNSPSYSSATPPYILCLILRLTLCFSTGFLLHSSPKYLFKLSNLLLVGSQSVSSTFKLVDIFLIGITSLIIAVMIVLPILMLIIKKLLNLYEADRQDLTGQLCLFSWALFLSCLTCLNISSAVVLGIPIVPLLNLFVQRKDNVEIKK</sequence>
<reference evidence="2 3" key="1">
    <citation type="journal article" date="2019" name="PLoS Pathog.">
        <title>Genome sequence of the bovine parasite Schistosoma bovis Tanzania.</title>
        <authorList>
            <person name="Oey H."/>
            <person name="Zakrzewski M."/>
            <person name="Gobert G."/>
            <person name="Gravermann K."/>
            <person name="Stoye J."/>
            <person name="Jones M."/>
            <person name="Mcmanus D."/>
            <person name="Krause L."/>
        </authorList>
    </citation>
    <scope>NUCLEOTIDE SEQUENCE [LARGE SCALE GENOMIC DNA]</scope>
    <source>
        <strain evidence="2 3">TAN1997</strain>
    </source>
</reference>
<feature type="transmembrane region" description="Helical" evidence="1">
    <location>
        <begin position="20"/>
        <end position="38"/>
    </location>
</feature>
<keyword evidence="1" id="KW-1133">Transmembrane helix</keyword>
<accession>A0A430QA95</accession>
<dbReference type="GO" id="GO:0016255">
    <property type="term" value="P:attachment of GPI anchor to protein"/>
    <property type="evidence" value="ECO:0007669"/>
    <property type="project" value="TreeGrafter"/>
</dbReference>
<keyword evidence="1" id="KW-0812">Transmembrane</keyword>
<keyword evidence="1" id="KW-0472">Membrane</keyword>
<organism evidence="2 3">
    <name type="scientific">Schistosoma bovis</name>
    <name type="common">Blood fluke</name>
    <dbReference type="NCBI Taxonomy" id="6184"/>
    <lineage>
        <taxon>Eukaryota</taxon>
        <taxon>Metazoa</taxon>
        <taxon>Spiralia</taxon>
        <taxon>Lophotrochozoa</taxon>
        <taxon>Platyhelminthes</taxon>
        <taxon>Trematoda</taxon>
        <taxon>Digenea</taxon>
        <taxon>Strigeidida</taxon>
        <taxon>Schistosomatoidea</taxon>
        <taxon>Schistosomatidae</taxon>
        <taxon>Schistosoma</taxon>
    </lineage>
</organism>
<dbReference type="InterPro" id="IPR007246">
    <property type="entry name" value="Gaa1"/>
</dbReference>
<dbReference type="AlphaFoldDB" id="A0A430QA95"/>
<protein>
    <submittedName>
        <fullName evidence="2">Glycosylphosphatidylinositol transamidase</fullName>
    </submittedName>
</protein>
<gene>
    <name evidence="2" type="ORF">DC041_0011096</name>
</gene>
<comment type="caution">
    <text evidence="2">The sequence shown here is derived from an EMBL/GenBank/DDBJ whole genome shotgun (WGS) entry which is preliminary data.</text>
</comment>
<feature type="transmembrane region" description="Helical" evidence="1">
    <location>
        <begin position="358"/>
        <end position="391"/>
    </location>
</feature>
<name>A0A430QA95_SCHBO</name>
<dbReference type="PANTHER" id="PTHR13304:SF0">
    <property type="entry name" value="GLYCOSYLPHOSPHATIDYLINOSITOL ANCHOR ATTACHMENT 1 PROTEIN"/>
    <property type="match status" value="1"/>
</dbReference>